<dbReference type="SUPFAM" id="SSF100895">
    <property type="entry name" value="Kazal-type serine protease inhibitors"/>
    <property type="match status" value="1"/>
</dbReference>
<dbReference type="GeneID" id="20652143"/>
<dbReference type="RefSeq" id="XP_009536844.1">
    <property type="nucleotide sequence ID" value="XM_009538549.1"/>
</dbReference>
<accession>G5A9J8</accession>
<dbReference type="AlphaFoldDB" id="G5A9J8"/>
<feature type="non-terminal residue" evidence="1">
    <location>
        <position position="56"/>
    </location>
</feature>
<dbReference type="InterPro" id="IPR036058">
    <property type="entry name" value="Kazal_dom_sf"/>
</dbReference>
<keyword evidence="2" id="KW-1185">Reference proteome</keyword>
<dbReference type="Gene3D" id="3.30.60.30">
    <property type="match status" value="1"/>
</dbReference>
<gene>
    <name evidence="1" type="ORF">PHYSODRAFT_420928</name>
</gene>
<protein>
    <recommendedName>
        <fullName evidence="3">Kazal-like domain-containing protein</fullName>
    </recommendedName>
</protein>
<dbReference type="KEGG" id="psoj:PHYSODRAFT_420928"/>
<dbReference type="SMR" id="G5A9J8"/>
<dbReference type="EMBL" id="JH159162">
    <property type="protein sequence ID" value="EGZ07278.1"/>
    <property type="molecule type" value="Genomic_DNA"/>
</dbReference>
<reference evidence="1 2" key="1">
    <citation type="journal article" date="2006" name="Science">
        <title>Phytophthora genome sequences uncover evolutionary origins and mechanisms of pathogenesis.</title>
        <authorList>
            <person name="Tyler B.M."/>
            <person name="Tripathy S."/>
            <person name="Zhang X."/>
            <person name="Dehal P."/>
            <person name="Jiang R.H."/>
            <person name="Aerts A."/>
            <person name="Arredondo F.D."/>
            <person name="Baxter L."/>
            <person name="Bensasson D."/>
            <person name="Beynon J.L."/>
            <person name="Chapman J."/>
            <person name="Damasceno C.M."/>
            <person name="Dorrance A.E."/>
            <person name="Dou D."/>
            <person name="Dickerman A.W."/>
            <person name="Dubchak I.L."/>
            <person name="Garbelotto M."/>
            <person name="Gijzen M."/>
            <person name="Gordon S.G."/>
            <person name="Govers F."/>
            <person name="Grunwald N.J."/>
            <person name="Huang W."/>
            <person name="Ivors K.L."/>
            <person name="Jones R.W."/>
            <person name="Kamoun S."/>
            <person name="Krampis K."/>
            <person name="Lamour K.H."/>
            <person name="Lee M.K."/>
            <person name="McDonald W.H."/>
            <person name="Medina M."/>
            <person name="Meijer H.J."/>
            <person name="Nordberg E.K."/>
            <person name="Maclean D.J."/>
            <person name="Ospina-Giraldo M.D."/>
            <person name="Morris P.F."/>
            <person name="Phuntumart V."/>
            <person name="Putnam N.H."/>
            <person name="Rash S."/>
            <person name="Rose J.K."/>
            <person name="Sakihama Y."/>
            <person name="Salamov A.A."/>
            <person name="Savidor A."/>
            <person name="Scheuring C.F."/>
            <person name="Smith B.M."/>
            <person name="Sobral B.W."/>
            <person name="Terry A."/>
            <person name="Torto-Alalibo T.A."/>
            <person name="Win J."/>
            <person name="Xu Z."/>
            <person name="Zhang H."/>
            <person name="Grigoriev I.V."/>
            <person name="Rokhsar D.S."/>
            <person name="Boore J.L."/>
        </authorList>
    </citation>
    <scope>NUCLEOTIDE SEQUENCE [LARGE SCALE GENOMIC DNA]</scope>
    <source>
        <strain evidence="1 2">P6497</strain>
    </source>
</reference>
<dbReference type="Proteomes" id="UP000002640">
    <property type="component" value="Unassembled WGS sequence"/>
</dbReference>
<dbReference type="InParanoid" id="G5A9J8"/>
<evidence type="ECO:0008006" key="3">
    <source>
        <dbReference type="Google" id="ProtNLM"/>
    </source>
</evidence>
<organism evidence="1 2">
    <name type="scientific">Phytophthora sojae (strain P6497)</name>
    <name type="common">Soybean stem and root rot agent</name>
    <name type="synonym">Phytophthora megasperma f. sp. glycines</name>
    <dbReference type="NCBI Taxonomy" id="1094619"/>
    <lineage>
        <taxon>Eukaryota</taxon>
        <taxon>Sar</taxon>
        <taxon>Stramenopiles</taxon>
        <taxon>Oomycota</taxon>
        <taxon>Peronosporomycetes</taxon>
        <taxon>Peronosporales</taxon>
        <taxon>Peronosporaceae</taxon>
        <taxon>Phytophthora</taxon>
    </lineage>
</organism>
<evidence type="ECO:0000313" key="2">
    <source>
        <dbReference type="Proteomes" id="UP000002640"/>
    </source>
</evidence>
<sequence>SAQGFECAGVANIEWEANLTLLCGSNGIAYKNGCYFNVVNCDNKGWTILLEGTCNR</sequence>
<evidence type="ECO:0000313" key="1">
    <source>
        <dbReference type="EMBL" id="EGZ07278.1"/>
    </source>
</evidence>
<feature type="non-terminal residue" evidence="1">
    <location>
        <position position="1"/>
    </location>
</feature>
<name>G5A9J8_PHYSP</name>
<proteinExistence type="predicted"/>